<dbReference type="Pfam" id="PF10508">
    <property type="entry name" value="Proteasom_PSMB"/>
    <property type="match status" value="1"/>
</dbReference>
<sequence>MRKVSVEVLKEFLNQPLNRPALDALLAQTSAVELAVQLTDTPQADPEVVPLLLEALERALSFEDVRNSAASSEQLNGLIEQGLGSKDAQVRALVARQAGVFLSCGVGAPSSPSSPAALLGLRLVSVLSKLVMDEEISVAEAAEKALRGAAGARVVAPVAETNGVQSNGTVASSAAAAAGSSVAESLLSPEIFSELSNGLQKGRDETRIRLLSFFIGIGQRDQKAFAALRENGVYGEVLRIFKSDDLLLKLNSFELVEALGEFPAGASFLADEGVGPALAEDLADSMVDDLARQGIARTLSALVQQDSRLTAPLFEAANGAFPSTLVEFLKGSDSNPETISRKFTLVRCWASLMTRKDAQTLLSQNADLKGLDAEICGLAAHRSNAELSVAALDAWTKVLSEGEDVSDRLLQTLQERVTPMVLEVLRARPFPEYRRASYALMASLCSRFKFAAIAFVSSEDHKKILMDSLSDTEKNAKYAKYELLKILIRSHSVWMATVLSSEEMKMLEEYEREGPFFVPKGLFVQWVQIGSSCLPPPPPPPPF</sequence>
<dbReference type="PANTHER" id="PTHR13554">
    <property type="entry name" value="26S PROTEASOME NON-ATPASE REGULATORY SUBUNIT 5-RELATED"/>
    <property type="match status" value="1"/>
</dbReference>
<gene>
    <name evidence="1" type="ORF">Cvel_26668</name>
</gene>
<reference evidence="1" key="1">
    <citation type="submission" date="2014-11" db="EMBL/GenBank/DDBJ databases">
        <authorList>
            <person name="Otto D Thomas"/>
            <person name="Naeem Raeece"/>
        </authorList>
    </citation>
    <scope>NUCLEOTIDE SEQUENCE</scope>
</reference>
<dbReference type="InterPro" id="IPR011989">
    <property type="entry name" value="ARM-like"/>
</dbReference>
<organism evidence="1">
    <name type="scientific">Chromera velia CCMP2878</name>
    <dbReference type="NCBI Taxonomy" id="1169474"/>
    <lineage>
        <taxon>Eukaryota</taxon>
        <taxon>Sar</taxon>
        <taxon>Alveolata</taxon>
        <taxon>Colpodellida</taxon>
        <taxon>Chromeraceae</taxon>
        <taxon>Chromera</taxon>
    </lineage>
</organism>
<evidence type="ECO:0008006" key="2">
    <source>
        <dbReference type="Google" id="ProtNLM"/>
    </source>
</evidence>
<evidence type="ECO:0000313" key="1">
    <source>
        <dbReference type="EMBL" id="CEM42327.1"/>
    </source>
</evidence>
<dbReference type="SUPFAM" id="SSF48371">
    <property type="entry name" value="ARM repeat"/>
    <property type="match status" value="1"/>
</dbReference>
<feature type="non-terminal residue" evidence="1">
    <location>
        <position position="543"/>
    </location>
</feature>
<dbReference type="InterPro" id="IPR019538">
    <property type="entry name" value="PSMD5"/>
</dbReference>
<dbReference type="EMBL" id="CDMZ01002428">
    <property type="protein sequence ID" value="CEM42327.1"/>
    <property type="molecule type" value="Genomic_DNA"/>
</dbReference>
<dbReference type="PhylomeDB" id="A0A0G4HE39"/>
<dbReference type="GO" id="GO:0005829">
    <property type="term" value="C:cytosol"/>
    <property type="evidence" value="ECO:0007669"/>
    <property type="project" value="TreeGrafter"/>
</dbReference>
<name>A0A0G4HE39_9ALVE</name>
<accession>A0A0G4HE39</accession>
<proteinExistence type="predicted"/>
<dbReference type="InterPro" id="IPR016024">
    <property type="entry name" value="ARM-type_fold"/>
</dbReference>
<protein>
    <recommendedName>
        <fullName evidence="2">26S proteasome non-ATPase regulatory subunit 5</fullName>
    </recommendedName>
</protein>
<dbReference type="VEuPathDB" id="CryptoDB:Cvel_26668"/>
<dbReference type="PANTHER" id="PTHR13554:SF10">
    <property type="entry name" value="26S PROTEASOME NON-ATPASE REGULATORY SUBUNIT 5"/>
    <property type="match status" value="1"/>
</dbReference>
<dbReference type="Gene3D" id="1.25.10.10">
    <property type="entry name" value="Leucine-rich Repeat Variant"/>
    <property type="match status" value="1"/>
</dbReference>
<dbReference type="GO" id="GO:0043248">
    <property type="term" value="P:proteasome assembly"/>
    <property type="evidence" value="ECO:0007669"/>
    <property type="project" value="InterPro"/>
</dbReference>
<dbReference type="AlphaFoldDB" id="A0A0G4HE39"/>